<dbReference type="GO" id="GO:0008926">
    <property type="term" value="F:mannitol-1-phosphate 5-dehydrogenase activity"/>
    <property type="evidence" value="ECO:0007669"/>
    <property type="project" value="TreeGrafter"/>
</dbReference>
<dbReference type="AlphaFoldDB" id="A0A7T5UPY7"/>
<dbReference type="Proteomes" id="UP000595618">
    <property type="component" value="Chromosome"/>
</dbReference>
<feature type="domain" description="Pyrroline-5-carboxylate reductase catalytic N-terminal" evidence="1">
    <location>
        <begin position="3"/>
        <end position="86"/>
    </location>
</feature>
<accession>A0A7T5UPY7</accession>
<evidence type="ECO:0000259" key="1">
    <source>
        <dbReference type="Pfam" id="PF03807"/>
    </source>
</evidence>
<name>A0A7T5UPY7_9BACT</name>
<proteinExistence type="predicted"/>
<dbReference type="Pfam" id="PF03807">
    <property type="entry name" value="F420_oxidored"/>
    <property type="match status" value="1"/>
</dbReference>
<dbReference type="Gene3D" id="1.10.1040.10">
    <property type="entry name" value="N-(1-d-carboxylethyl)-l-norvaline Dehydrogenase, domain 2"/>
    <property type="match status" value="1"/>
</dbReference>
<dbReference type="EMBL" id="CP066690">
    <property type="protein sequence ID" value="QQG45364.1"/>
    <property type="molecule type" value="Genomic_DNA"/>
</dbReference>
<dbReference type="InterPro" id="IPR028939">
    <property type="entry name" value="P5C_Rdtase_cat_N"/>
</dbReference>
<dbReference type="InterPro" id="IPR008927">
    <property type="entry name" value="6-PGluconate_DH-like_C_sf"/>
</dbReference>
<evidence type="ECO:0000313" key="2">
    <source>
        <dbReference type="EMBL" id="QQG45364.1"/>
    </source>
</evidence>
<dbReference type="InterPro" id="IPR036291">
    <property type="entry name" value="NAD(P)-bd_dom_sf"/>
</dbReference>
<dbReference type="SUPFAM" id="SSF51735">
    <property type="entry name" value="NAD(P)-binding Rossmann-fold domains"/>
    <property type="match status" value="1"/>
</dbReference>
<reference evidence="2 3" key="1">
    <citation type="submission" date="2020-07" db="EMBL/GenBank/DDBJ databases">
        <title>Huge and variable diversity of episymbiotic CPR bacteria and DPANN archaea in groundwater ecosystems.</title>
        <authorList>
            <person name="He C.Y."/>
            <person name="Keren R."/>
            <person name="Whittaker M."/>
            <person name="Farag I.F."/>
            <person name="Doudna J."/>
            <person name="Cate J.H.D."/>
            <person name="Banfield J.F."/>
        </authorList>
    </citation>
    <scope>NUCLEOTIDE SEQUENCE [LARGE SCALE GENOMIC DNA]</scope>
    <source>
        <strain evidence="2">NC_groundwater_541_Ag_S-0.1um_46_50</strain>
    </source>
</reference>
<protein>
    <recommendedName>
        <fullName evidence="1">Pyrroline-5-carboxylate reductase catalytic N-terminal domain-containing protein</fullName>
    </recommendedName>
</protein>
<sequence length="290" mass="31888">MRVLLIGVGQLGLGLIVPVFTEAGYKVVGTDANPQRLQELEGGYFLETPSRISKLDVTTTKMDEAGNDFDLVVTSVGRQHIAEVAKWYREKGILAPVLLAENLPDPISLFPRQISIVVDRICPRVVSKYGLLTAVAEDYFKIVTLDDPLTHQLGKIEGVELELTEAGVELKRKQKMFTVNTSHVITALYGQQLGCLLVEEAVAKSEVASKICSIVTEISPWLGLNQRQADTRAGELIRRFSSPIKDSLSRILGPANKKSALHYVEVPLQGLRAMGREAPVLEEAYRLLAV</sequence>
<dbReference type="GO" id="GO:0005829">
    <property type="term" value="C:cytosol"/>
    <property type="evidence" value="ECO:0007669"/>
    <property type="project" value="TreeGrafter"/>
</dbReference>
<dbReference type="GO" id="GO:0019592">
    <property type="term" value="P:mannitol catabolic process"/>
    <property type="evidence" value="ECO:0007669"/>
    <property type="project" value="TreeGrafter"/>
</dbReference>
<dbReference type="Gene3D" id="3.40.50.720">
    <property type="entry name" value="NAD(P)-binding Rossmann-like Domain"/>
    <property type="match status" value="1"/>
</dbReference>
<organism evidence="2 3">
    <name type="scientific">Candidatus Sungiibacteriota bacterium</name>
    <dbReference type="NCBI Taxonomy" id="2750080"/>
    <lineage>
        <taxon>Bacteria</taxon>
        <taxon>Candidatus Sungiibacteriota</taxon>
    </lineage>
</organism>
<gene>
    <name evidence="2" type="ORF">HYW89_00275</name>
</gene>
<dbReference type="SUPFAM" id="SSF48179">
    <property type="entry name" value="6-phosphogluconate dehydrogenase C-terminal domain-like"/>
    <property type="match status" value="1"/>
</dbReference>
<dbReference type="PANTHER" id="PTHR30524:SF0">
    <property type="entry name" value="ALTRONATE OXIDOREDUCTASE-RELATED"/>
    <property type="match status" value="1"/>
</dbReference>
<evidence type="ECO:0000313" key="3">
    <source>
        <dbReference type="Proteomes" id="UP000595618"/>
    </source>
</evidence>
<dbReference type="InterPro" id="IPR013328">
    <property type="entry name" value="6PGD_dom2"/>
</dbReference>
<dbReference type="PANTHER" id="PTHR30524">
    <property type="entry name" value="MANNITOL-1-PHOSPHATE 5-DEHYDROGENASE"/>
    <property type="match status" value="1"/>
</dbReference>